<dbReference type="RefSeq" id="WP_139798382.1">
    <property type="nucleotide sequence ID" value="NZ_FWXR01000012.1"/>
</dbReference>
<dbReference type="EMBL" id="FWXR01000012">
    <property type="protein sequence ID" value="SMC91937.1"/>
    <property type="molecule type" value="Genomic_DNA"/>
</dbReference>
<protein>
    <submittedName>
        <fullName evidence="1">Nif11-like leader peptide domain-containing protein</fullName>
    </submittedName>
</protein>
<dbReference type="Proteomes" id="UP000192656">
    <property type="component" value="Unassembled WGS sequence"/>
</dbReference>
<sequence length="113" mass="12227">MMAMQDMNDFAESVRNDDSLAEGLSAALRGKYGKEAAKAFADYAEAHGFGVSALDVEAMTEASEHGRALSDDQLEAVSAGTLFNSIPLFSKLAVDGLFRTVREERRSGNPFFQ</sequence>
<dbReference type="AlphaFoldDB" id="A0A1W2D2Z9"/>
<evidence type="ECO:0000313" key="1">
    <source>
        <dbReference type="EMBL" id="SMC91937.1"/>
    </source>
</evidence>
<accession>A0A1W2D2Z9</accession>
<organism evidence="1 2">
    <name type="scientific">Fulvimarina manganoxydans</name>
    <dbReference type="NCBI Taxonomy" id="937218"/>
    <lineage>
        <taxon>Bacteria</taxon>
        <taxon>Pseudomonadati</taxon>
        <taxon>Pseudomonadota</taxon>
        <taxon>Alphaproteobacteria</taxon>
        <taxon>Hyphomicrobiales</taxon>
        <taxon>Aurantimonadaceae</taxon>
        <taxon>Fulvimarina</taxon>
    </lineage>
</organism>
<proteinExistence type="predicted"/>
<keyword evidence="2" id="KW-1185">Reference proteome</keyword>
<dbReference type="STRING" id="937218.SAMN06297251_11291"/>
<name>A0A1W2D2Z9_9HYPH</name>
<gene>
    <name evidence="1" type="ORF">SAMN06297251_11291</name>
</gene>
<reference evidence="1 2" key="1">
    <citation type="submission" date="2017-04" db="EMBL/GenBank/DDBJ databases">
        <authorList>
            <person name="Afonso C.L."/>
            <person name="Miller P.J."/>
            <person name="Scott M.A."/>
            <person name="Spackman E."/>
            <person name="Goraichik I."/>
            <person name="Dimitrov K.M."/>
            <person name="Suarez D.L."/>
            <person name="Swayne D.E."/>
        </authorList>
    </citation>
    <scope>NUCLEOTIDE SEQUENCE [LARGE SCALE GENOMIC DNA]</scope>
    <source>
        <strain evidence="1 2">CGMCC 1.10972</strain>
    </source>
</reference>
<evidence type="ECO:0000313" key="2">
    <source>
        <dbReference type="Proteomes" id="UP000192656"/>
    </source>
</evidence>